<name>A0A8H6A5N0_PETAA</name>
<dbReference type="EMBL" id="SPNV01000111">
    <property type="protein sequence ID" value="KAF5861051.1"/>
    <property type="molecule type" value="Genomic_DNA"/>
</dbReference>
<dbReference type="PANTHER" id="PTHR11183">
    <property type="entry name" value="GLYCOGENIN SUBFAMILY MEMBER"/>
    <property type="match status" value="1"/>
</dbReference>
<dbReference type="Proteomes" id="UP000541154">
    <property type="component" value="Unassembled WGS sequence"/>
</dbReference>
<dbReference type="SUPFAM" id="SSF53448">
    <property type="entry name" value="Nucleotide-diphospho-sugar transferases"/>
    <property type="match status" value="1"/>
</dbReference>
<sequence length="316" mass="35745">MIQSSPSHQKGEKVWASLITNLSYLPGILTLSHSLKATQTVYPFIALYTPTFPTEGLAALQARGIRTQAVSTVQPGQSRVFVQDPRFNETWNKLIVFSLVEYDRIVLLDGDMLVRKNMDELMDVPLDEPNSELDGEENTKGRVFAASHACACNPLQKPHYPKTWVPLNCAFTSQHSDPVQAQSSGAPAAAGVAMLNSGLLVVRPSLSTWAEIQAGLQMPERTDRYDFPDQELLSDVFRGRWVALPYVYNALKTLRWAGVHDAIWRDDEVKNVHYIFDKKPWQEDPDNGMDETSRWWWEANRHRKKLEVEVGITDGH</sequence>
<dbReference type="InterPro" id="IPR029044">
    <property type="entry name" value="Nucleotide-diphossugar_trans"/>
</dbReference>
<keyword evidence="2" id="KW-1185">Reference proteome</keyword>
<evidence type="ECO:0000313" key="2">
    <source>
        <dbReference type="Proteomes" id="UP000541154"/>
    </source>
</evidence>
<proteinExistence type="predicted"/>
<gene>
    <name evidence="1" type="primary">GOLS2</name>
    <name evidence="1" type="ORF">ETB97_000805</name>
</gene>
<comment type="caution">
    <text evidence="1">The sequence shown here is derived from an EMBL/GenBank/DDBJ whole genome shotgun (WGS) entry which is preliminary data.</text>
</comment>
<organism evidence="1 2">
    <name type="scientific">Petromyces alliaceus</name>
    <name type="common">Aspergillus alliaceus</name>
    <dbReference type="NCBI Taxonomy" id="209559"/>
    <lineage>
        <taxon>Eukaryota</taxon>
        <taxon>Fungi</taxon>
        <taxon>Dikarya</taxon>
        <taxon>Ascomycota</taxon>
        <taxon>Pezizomycotina</taxon>
        <taxon>Eurotiomycetes</taxon>
        <taxon>Eurotiomycetidae</taxon>
        <taxon>Eurotiales</taxon>
        <taxon>Aspergillaceae</taxon>
        <taxon>Aspergillus</taxon>
        <taxon>Aspergillus subgen. Circumdati</taxon>
    </lineage>
</organism>
<evidence type="ECO:0000313" key="1">
    <source>
        <dbReference type="EMBL" id="KAF5861051.1"/>
    </source>
</evidence>
<dbReference type="InterPro" id="IPR002495">
    <property type="entry name" value="Glyco_trans_8"/>
</dbReference>
<protein>
    <submittedName>
        <fullName evidence="1">Glycogenin</fullName>
    </submittedName>
</protein>
<dbReference type="AlphaFoldDB" id="A0A8H6A5N0"/>
<reference evidence="1 2" key="1">
    <citation type="submission" date="2019-04" db="EMBL/GenBank/DDBJ databases">
        <title>Aspergillus burnettii sp. nov., novel species from soil in southeast Queensland.</title>
        <authorList>
            <person name="Gilchrist C.L.M."/>
            <person name="Pitt J.I."/>
            <person name="Lange L."/>
            <person name="Lacey H.J."/>
            <person name="Vuong D."/>
            <person name="Midgley D.J."/>
            <person name="Greenfield P."/>
            <person name="Bradbury M."/>
            <person name="Lacey E."/>
            <person name="Busk P.K."/>
            <person name="Pilgaard B."/>
            <person name="Chooi Y.H."/>
            <person name="Piggott A.M."/>
        </authorList>
    </citation>
    <scope>NUCLEOTIDE SEQUENCE [LARGE SCALE GENOMIC DNA]</scope>
    <source>
        <strain evidence="1 2">FRR 5400</strain>
    </source>
</reference>
<dbReference type="InterPro" id="IPR050587">
    <property type="entry name" value="GNT1/Glycosyltrans_8"/>
</dbReference>
<dbReference type="Pfam" id="PF01501">
    <property type="entry name" value="Glyco_transf_8"/>
    <property type="match status" value="1"/>
</dbReference>
<dbReference type="Gene3D" id="3.90.550.10">
    <property type="entry name" value="Spore Coat Polysaccharide Biosynthesis Protein SpsA, Chain A"/>
    <property type="match status" value="1"/>
</dbReference>
<accession>A0A8H6A5N0</accession>
<dbReference type="CDD" id="cd02537">
    <property type="entry name" value="GT8_Glycogenin"/>
    <property type="match status" value="1"/>
</dbReference>
<dbReference type="GO" id="GO:0016757">
    <property type="term" value="F:glycosyltransferase activity"/>
    <property type="evidence" value="ECO:0007669"/>
    <property type="project" value="InterPro"/>
</dbReference>